<proteinExistence type="inferred from homology"/>
<dbReference type="Bgee" id="ENSOANG00000044725">
    <property type="expression patterns" value="Expressed in heart and 6 other cell types or tissues"/>
</dbReference>
<reference evidence="10 11" key="1">
    <citation type="journal article" date="2008" name="Nature">
        <title>Genome analysis of the platypus reveals unique signatures of evolution.</title>
        <authorList>
            <person name="Warren W.C."/>
            <person name="Hillier L.W."/>
            <person name="Marshall Graves J.A."/>
            <person name="Birney E."/>
            <person name="Ponting C.P."/>
            <person name="Grutzner F."/>
            <person name="Belov K."/>
            <person name="Miller W."/>
            <person name="Clarke L."/>
            <person name="Chinwalla A.T."/>
            <person name="Yang S.P."/>
            <person name="Heger A."/>
            <person name="Locke D.P."/>
            <person name="Miethke P."/>
            <person name="Waters P.D."/>
            <person name="Veyrunes F."/>
            <person name="Fulton L."/>
            <person name="Fulton B."/>
            <person name="Graves T."/>
            <person name="Wallis J."/>
            <person name="Puente X.S."/>
            <person name="Lopez-Otin C."/>
            <person name="Ordonez G.R."/>
            <person name="Eichler E.E."/>
            <person name="Chen L."/>
            <person name="Cheng Z."/>
            <person name="Deakin J.E."/>
            <person name="Alsop A."/>
            <person name="Thompson K."/>
            <person name="Kirby P."/>
            <person name="Papenfuss A.T."/>
            <person name="Wakefield M.J."/>
            <person name="Olender T."/>
            <person name="Lancet D."/>
            <person name="Huttley G.A."/>
            <person name="Smit A.F."/>
            <person name="Pask A."/>
            <person name="Temple-Smith P."/>
            <person name="Batzer M.A."/>
            <person name="Walker J.A."/>
            <person name="Konkel M.K."/>
            <person name="Harris R.S."/>
            <person name="Whittington C.M."/>
            <person name="Wong E.S."/>
            <person name="Gemmell N.J."/>
            <person name="Buschiazzo E."/>
            <person name="Vargas Jentzsch I.M."/>
            <person name="Merkel A."/>
            <person name="Schmitz J."/>
            <person name="Zemann A."/>
            <person name="Churakov G."/>
            <person name="Kriegs J.O."/>
            <person name="Brosius J."/>
            <person name="Murchison E.P."/>
            <person name="Sachidanandam R."/>
            <person name="Smith C."/>
            <person name="Hannon G.J."/>
            <person name="Tsend-Ayush E."/>
            <person name="McMillan D."/>
            <person name="Attenborough R."/>
            <person name="Rens W."/>
            <person name="Ferguson-Smith M."/>
            <person name="Lefevre C.M."/>
            <person name="Sharp J.A."/>
            <person name="Nicholas K.R."/>
            <person name="Ray D.A."/>
            <person name="Kube M."/>
            <person name="Reinhardt R."/>
            <person name="Pringle T.H."/>
            <person name="Taylor J."/>
            <person name="Jones R.C."/>
            <person name="Nixon B."/>
            <person name="Dacheux J.L."/>
            <person name="Niwa H."/>
            <person name="Sekita Y."/>
            <person name="Huang X."/>
            <person name="Stark A."/>
            <person name="Kheradpour P."/>
            <person name="Kellis M."/>
            <person name="Flicek P."/>
            <person name="Chen Y."/>
            <person name="Webber C."/>
            <person name="Hardison R."/>
            <person name="Nelson J."/>
            <person name="Hallsworth-Pepin K."/>
            <person name="Delehaunty K."/>
            <person name="Markovic C."/>
            <person name="Minx P."/>
            <person name="Feng Y."/>
            <person name="Kremitzki C."/>
            <person name="Mitreva M."/>
            <person name="Glasscock J."/>
            <person name="Wylie T."/>
            <person name="Wohldmann P."/>
            <person name="Thiru P."/>
            <person name="Nhan M.N."/>
            <person name="Pohl C.S."/>
            <person name="Smith S.M."/>
            <person name="Hou S."/>
            <person name="Nefedov M."/>
            <person name="de Jong P.J."/>
            <person name="Renfree M.B."/>
            <person name="Mardis E.R."/>
            <person name="Wilson R.K."/>
        </authorList>
    </citation>
    <scope>NUCLEOTIDE SEQUENCE [LARGE SCALE GENOMIC DNA]</scope>
    <source>
        <strain evidence="10 11">Glennie</strain>
    </source>
</reference>
<dbReference type="GO" id="GO:0005762">
    <property type="term" value="C:mitochondrial large ribosomal subunit"/>
    <property type="evidence" value="ECO:0000318"/>
    <property type="project" value="GO_Central"/>
</dbReference>
<dbReference type="InParanoid" id="A0A6I8NBN6"/>
<reference evidence="10" key="2">
    <citation type="submission" date="2025-08" db="UniProtKB">
        <authorList>
            <consortium name="Ensembl"/>
        </authorList>
    </citation>
    <scope>IDENTIFICATION</scope>
    <source>
        <strain evidence="10">Glennie</strain>
    </source>
</reference>
<keyword evidence="3" id="KW-0809">Transit peptide</keyword>
<evidence type="ECO:0000256" key="6">
    <source>
        <dbReference type="ARBA" id="ARBA00023274"/>
    </source>
</evidence>
<dbReference type="PANTHER" id="PTHR33618:SF1">
    <property type="entry name" value="LARGE RIBOSOMAL SUBUNIT PROTEIN ML53"/>
    <property type="match status" value="1"/>
</dbReference>
<protein>
    <recommendedName>
        <fullName evidence="7">Large ribosomal subunit protein mL53</fullName>
    </recommendedName>
    <alternativeName>
        <fullName evidence="8">39S ribosomal protein L53, mitochondrial</fullName>
    </alternativeName>
</protein>
<feature type="compositionally biased region" description="Gly residues" evidence="9">
    <location>
        <begin position="77"/>
        <end position="90"/>
    </location>
</feature>
<evidence type="ECO:0000256" key="1">
    <source>
        <dbReference type="ARBA" id="ARBA00004173"/>
    </source>
</evidence>
<dbReference type="Ensembl" id="ENSOANT00000050925.1">
    <property type="protein sequence ID" value="ENSOANP00000038607.1"/>
    <property type="gene ID" value="ENSOANG00000044725.1"/>
</dbReference>
<feature type="region of interest" description="Disordered" evidence="9">
    <location>
        <begin position="65"/>
        <end position="108"/>
    </location>
</feature>
<keyword evidence="5" id="KW-0496">Mitochondrion</keyword>
<dbReference type="Proteomes" id="UP000002279">
    <property type="component" value="Chromosome 4"/>
</dbReference>
<keyword evidence="4" id="KW-0689">Ribosomal protein</keyword>
<evidence type="ECO:0000256" key="5">
    <source>
        <dbReference type="ARBA" id="ARBA00023128"/>
    </source>
</evidence>
<comment type="subcellular location">
    <subcellularLocation>
        <location evidence="1">Mitochondrion</location>
    </subcellularLocation>
</comment>
<name>A0A6I8NBN6_ORNAN</name>
<keyword evidence="6" id="KW-0687">Ribonucleoprotein</keyword>
<evidence type="ECO:0000256" key="8">
    <source>
        <dbReference type="ARBA" id="ARBA00042721"/>
    </source>
</evidence>
<dbReference type="PANTHER" id="PTHR33618">
    <property type="entry name" value="39S RIBOSOMAL PROTEIN L53, MITOCHONDRIAL"/>
    <property type="match status" value="1"/>
</dbReference>
<gene>
    <name evidence="10" type="primary">MRPL53</name>
</gene>
<evidence type="ECO:0000313" key="11">
    <source>
        <dbReference type="Proteomes" id="UP000002279"/>
    </source>
</evidence>
<dbReference type="Gene3D" id="3.40.30.10">
    <property type="entry name" value="Glutaredoxin"/>
    <property type="match status" value="1"/>
</dbReference>
<accession>A0A6I8NBN6</accession>
<reference evidence="10" key="3">
    <citation type="submission" date="2025-09" db="UniProtKB">
        <authorList>
            <consortium name="Ensembl"/>
        </authorList>
    </citation>
    <scope>IDENTIFICATION</scope>
    <source>
        <strain evidence="10">Glennie</strain>
    </source>
</reference>
<dbReference type="InterPro" id="IPR052473">
    <property type="entry name" value="mtLSU_mL53"/>
</dbReference>
<dbReference type="Pfam" id="PF10780">
    <property type="entry name" value="MRP_L53"/>
    <property type="match status" value="1"/>
</dbReference>
<dbReference type="GeneTree" id="ENSGT00390000001440"/>
<evidence type="ECO:0000256" key="9">
    <source>
        <dbReference type="SAM" id="MobiDB-lite"/>
    </source>
</evidence>
<keyword evidence="11" id="KW-1185">Reference proteome</keyword>
<sequence length="223" mass="24214">MLSLSLSLSLSDSILLERSVQRPAHRVYDRARGGGIRGSWGLVLLIDTKRHPRGGYFFFPCESKRPRPRAASTVSGGRRGPGGNGGGGVAAGPSPFRGGDSSERPPPRLSMAATFRGGALSLRSVRRILVRFCPFGDRVESTRAVLQTLSGEKVRASNLNCSVQVDVRHDGSAPQVDVLFGDGDRLILRGAYLTTQEMLRALVARIRAKERPEADQKPERKKP</sequence>
<evidence type="ECO:0000256" key="2">
    <source>
        <dbReference type="ARBA" id="ARBA00005557"/>
    </source>
</evidence>
<dbReference type="InterPro" id="IPR019716">
    <property type="entry name" value="Ribosomal_mL53"/>
</dbReference>
<comment type="similarity">
    <text evidence="2">Belongs to the mitochondrion-specific ribosomal protein mL53 family.</text>
</comment>
<evidence type="ECO:0000256" key="7">
    <source>
        <dbReference type="ARBA" id="ARBA00035180"/>
    </source>
</evidence>
<organism evidence="10 11">
    <name type="scientific">Ornithorhynchus anatinus</name>
    <name type="common">Duckbill platypus</name>
    <dbReference type="NCBI Taxonomy" id="9258"/>
    <lineage>
        <taxon>Eukaryota</taxon>
        <taxon>Metazoa</taxon>
        <taxon>Chordata</taxon>
        <taxon>Craniata</taxon>
        <taxon>Vertebrata</taxon>
        <taxon>Euteleostomi</taxon>
        <taxon>Mammalia</taxon>
        <taxon>Monotremata</taxon>
        <taxon>Ornithorhynchidae</taxon>
        <taxon>Ornithorhynchus</taxon>
    </lineage>
</organism>
<evidence type="ECO:0000256" key="3">
    <source>
        <dbReference type="ARBA" id="ARBA00022946"/>
    </source>
</evidence>
<evidence type="ECO:0000256" key="4">
    <source>
        <dbReference type="ARBA" id="ARBA00022980"/>
    </source>
</evidence>
<evidence type="ECO:0000313" key="10">
    <source>
        <dbReference type="Ensembl" id="ENSOANP00000038607.1"/>
    </source>
</evidence>
<dbReference type="AlphaFoldDB" id="A0A6I8NBN6"/>